<evidence type="ECO:0000259" key="1">
    <source>
        <dbReference type="Pfam" id="PF00535"/>
    </source>
</evidence>
<proteinExistence type="predicted"/>
<dbReference type="OrthoDB" id="9801954at2"/>
<organism evidence="2 3">
    <name type="scientific">Photobacterium damselae</name>
    <dbReference type="NCBI Taxonomy" id="38293"/>
    <lineage>
        <taxon>Bacteria</taxon>
        <taxon>Pseudomonadati</taxon>
        <taxon>Pseudomonadota</taxon>
        <taxon>Gammaproteobacteria</taxon>
        <taxon>Vibrionales</taxon>
        <taxon>Vibrionaceae</taxon>
        <taxon>Photobacterium</taxon>
    </lineage>
</organism>
<sequence length="311" mass="36097">MNPKISVIIAAYNAEKHIKETIESLTNQYYDNLEVIVINDGSTDSTNSILTELKKNYCNLIIRNIKNNGVSNARNNGIEIATGEYISFLDADDIVECDFYSCLYEESYSKSLICAKNIYNMYSSEYISPWIENNKFDSNFYKNKIAVYIWGKLYKKSFLDEHNIRFDTKLRIGEDFLFNIICLSKLNHDDIQIVDNTSKFLYRITPDSLSHKTTTESITNRKQSAESIYQILKTEYNISDALFVYVKTYLKTMSIKLIKENQFKLLLNMLKMEAKNNKLTLAKIVSLSLNTKDTIYLSFILLLINIIRIMS</sequence>
<dbReference type="PANTHER" id="PTHR22916:SF3">
    <property type="entry name" value="UDP-GLCNAC:BETAGAL BETA-1,3-N-ACETYLGLUCOSAMINYLTRANSFERASE-LIKE PROTEIN 1"/>
    <property type="match status" value="1"/>
</dbReference>
<dbReference type="AlphaFoldDB" id="A0A2T3QHM5"/>
<dbReference type="Gene3D" id="3.90.550.10">
    <property type="entry name" value="Spore Coat Polysaccharide Biosynthesis Protein SpsA, Chain A"/>
    <property type="match status" value="1"/>
</dbReference>
<evidence type="ECO:0000313" key="2">
    <source>
        <dbReference type="EMBL" id="SPY28932.1"/>
    </source>
</evidence>
<dbReference type="InterPro" id="IPR001173">
    <property type="entry name" value="Glyco_trans_2-like"/>
</dbReference>
<dbReference type="Pfam" id="PF00535">
    <property type="entry name" value="Glycos_transf_2"/>
    <property type="match status" value="1"/>
</dbReference>
<dbReference type="SUPFAM" id="SSF53448">
    <property type="entry name" value="Nucleotide-diphospho-sugar transferases"/>
    <property type="match status" value="1"/>
</dbReference>
<dbReference type="PANTHER" id="PTHR22916">
    <property type="entry name" value="GLYCOSYLTRANSFERASE"/>
    <property type="match status" value="1"/>
</dbReference>
<dbReference type="InterPro" id="IPR029044">
    <property type="entry name" value="Nucleotide-diphossugar_trans"/>
</dbReference>
<dbReference type="Proteomes" id="UP000251647">
    <property type="component" value="Unassembled WGS sequence"/>
</dbReference>
<gene>
    <name evidence="2" type="primary">pgaC</name>
    <name evidence="2" type="ORF">NCTC11647_02036</name>
</gene>
<keyword evidence="2" id="KW-0328">Glycosyltransferase</keyword>
<feature type="domain" description="Glycosyltransferase 2-like" evidence="1">
    <location>
        <begin position="6"/>
        <end position="109"/>
    </location>
</feature>
<evidence type="ECO:0000313" key="3">
    <source>
        <dbReference type="Proteomes" id="UP000251647"/>
    </source>
</evidence>
<keyword evidence="2" id="KW-0808">Transferase</keyword>
<dbReference type="RefSeq" id="WP_005298161.1">
    <property type="nucleotide sequence ID" value="NZ_JBPASG010000026.1"/>
</dbReference>
<dbReference type="EMBL" id="UATL01000001">
    <property type="protein sequence ID" value="SPY28932.1"/>
    <property type="molecule type" value="Genomic_DNA"/>
</dbReference>
<dbReference type="GO" id="GO:0016758">
    <property type="term" value="F:hexosyltransferase activity"/>
    <property type="evidence" value="ECO:0007669"/>
    <property type="project" value="UniProtKB-ARBA"/>
</dbReference>
<dbReference type="EC" id="2.4.1.-" evidence="2"/>
<reference evidence="2 3" key="1">
    <citation type="submission" date="2018-06" db="EMBL/GenBank/DDBJ databases">
        <authorList>
            <consortium name="Pathogen Informatics"/>
            <person name="Doyle S."/>
        </authorList>
    </citation>
    <scope>NUCLEOTIDE SEQUENCE [LARGE SCALE GENOMIC DNA]</scope>
    <source>
        <strain evidence="2 3">NCTC11647</strain>
    </source>
</reference>
<protein>
    <submittedName>
        <fullName evidence="2">Poly-beta-1,6-N-acetyl-D-glucosamine synthase</fullName>
        <ecNumber evidence="2">2.4.1.-</ecNumber>
    </submittedName>
</protein>
<accession>A0A2T3QHM5</accession>
<dbReference type="CDD" id="cd00761">
    <property type="entry name" value="Glyco_tranf_GTA_type"/>
    <property type="match status" value="1"/>
</dbReference>
<name>A0A2T3QHM5_PHODM</name>